<dbReference type="RefSeq" id="WP_135374017.1">
    <property type="nucleotide sequence ID" value="NZ_RKLY01000031.1"/>
</dbReference>
<protein>
    <submittedName>
        <fullName evidence="1">AbrB family transcriptional regulator</fullName>
    </submittedName>
</protein>
<gene>
    <name evidence="1" type="ORF">EGT49_10330</name>
</gene>
<evidence type="ECO:0000313" key="1">
    <source>
        <dbReference type="EMBL" id="TGD21835.1"/>
    </source>
</evidence>
<dbReference type="OrthoDB" id="71707at2"/>
<dbReference type="EMBL" id="RKLY01000031">
    <property type="protein sequence ID" value="TGD21835.1"/>
    <property type="molecule type" value="Genomic_DNA"/>
</dbReference>
<name>A0A4Z0JIF6_9LACO</name>
<dbReference type="AlphaFoldDB" id="A0A4Z0JIF6"/>
<organism evidence="1 2">
    <name type="scientific">Companilactobacillus suantsaicola</name>
    <dbReference type="NCBI Taxonomy" id="2487723"/>
    <lineage>
        <taxon>Bacteria</taxon>
        <taxon>Bacillati</taxon>
        <taxon>Bacillota</taxon>
        <taxon>Bacilli</taxon>
        <taxon>Lactobacillales</taxon>
        <taxon>Lactobacillaceae</taxon>
        <taxon>Companilactobacillus</taxon>
    </lineage>
</organism>
<sequence length="84" mass="9404">MEKTPTASNVKARKQGNSITLTVPASFGVVPDAIYKPVLKSDGTIVYKPNKNKNLFDTDFNFREAMREMNIKDNGNLVGKENVW</sequence>
<proteinExistence type="predicted"/>
<keyword evidence="2" id="KW-1185">Reference proteome</keyword>
<reference evidence="1 2" key="1">
    <citation type="submission" date="2018-10" db="EMBL/GenBank/DDBJ databases">
        <title>Lactobacillus sp. R7 and Lactobacillus sp. R19 isolated from fermented mustard green product of Taiwan.</title>
        <authorList>
            <person name="Lin S.-T."/>
        </authorList>
    </citation>
    <scope>NUCLEOTIDE SEQUENCE [LARGE SCALE GENOMIC DNA]</scope>
    <source>
        <strain evidence="1 2">BCRC 81127</strain>
    </source>
</reference>
<evidence type="ECO:0000313" key="2">
    <source>
        <dbReference type="Proteomes" id="UP000298021"/>
    </source>
</evidence>
<comment type="caution">
    <text evidence="1">The sequence shown here is derived from an EMBL/GenBank/DDBJ whole genome shotgun (WGS) entry which is preliminary data.</text>
</comment>
<accession>A0A4Z0JIF6</accession>
<dbReference type="Proteomes" id="UP000298021">
    <property type="component" value="Unassembled WGS sequence"/>
</dbReference>